<gene>
    <name evidence="2" type="ORF">ABZZ21_18330</name>
</gene>
<evidence type="ECO:0008006" key="4">
    <source>
        <dbReference type="Google" id="ProtNLM"/>
    </source>
</evidence>
<evidence type="ECO:0000256" key="1">
    <source>
        <dbReference type="SAM" id="MobiDB-lite"/>
    </source>
</evidence>
<sequence>MAPGPGIALVVVQPVAVVPNSPGRPEPRLARVARRPSTYSWRVSRPPTPARDTPSRSGSGRHPVTGRPPLSVTFSWPGVPKPYAW</sequence>
<evidence type="ECO:0000313" key="2">
    <source>
        <dbReference type="EMBL" id="MET9846485.1"/>
    </source>
</evidence>
<keyword evidence="3" id="KW-1185">Reference proteome</keyword>
<accession>A0ABV2V0F8</accession>
<organism evidence="2 3">
    <name type="scientific">Streptomyces ossamyceticus</name>
    <dbReference type="NCBI Taxonomy" id="249581"/>
    <lineage>
        <taxon>Bacteria</taxon>
        <taxon>Bacillati</taxon>
        <taxon>Actinomycetota</taxon>
        <taxon>Actinomycetes</taxon>
        <taxon>Kitasatosporales</taxon>
        <taxon>Streptomycetaceae</taxon>
        <taxon>Streptomyces</taxon>
    </lineage>
</organism>
<dbReference type="Proteomes" id="UP001550210">
    <property type="component" value="Unassembled WGS sequence"/>
</dbReference>
<evidence type="ECO:0000313" key="3">
    <source>
        <dbReference type="Proteomes" id="UP001550210"/>
    </source>
</evidence>
<reference evidence="2 3" key="1">
    <citation type="submission" date="2024-06" db="EMBL/GenBank/DDBJ databases">
        <title>The Natural Products Discovery Center: Release of the First 8490 Sequenced Strains for Exploring Actinobacteria Biosynthetic Diversity.</title>
        <authorList>
            <person name="Kalkreuter E."/>
            <person name="Kautsar S.A."/>
            <person name="Yang D."/>
            <person name="Bader C.D."/>
            <person name="Teijaro C.N."/>
            <person name="Fluegel L."/>
            <person name="Davis C.M."/>
            <person name="Simpson J.R."/>
            <person name="Lauterbach L."/>
            <person name="Steele A.D."/>
            <person name="Gui C."/>
            <person name="Meng S."/>
            <person name="Li G."/>
            <person name="Viehrig K."/>
            <person name="Ye F."/>
            <person name="Su P."/>
            <person name="Kiefer A.F."/>
            <person name="Nichols A."/>
            <person name="Cepeda A.J."/>
            <person name="Yan W."/>
            <person name="Fan B."/>
            <person name="Jiang Y."/>
            <person name="Adhikari A."/>
            <person name="Zheng C.-J."/>
            <person name="Schuster L."/>
            <person name="Cowan T.M."/>
            <person name="Smanski M.J."/>
            <person name="Chevrette M.G."/>
            <person name="De Carvalho L.P.S."/>
            <person name="Shen B."/>
        </authorList>
    </citation>
    <scope>NUCLEOTIDE SEQUENCE [LARGE SCALE GENOMIC DNA]</scope>
    <source>
        <strain evidence="2 3">NPDC006434</strain>
    </source>
</reference>
<dbReference type="EMBL" id="JBEXPZ010000022">
    <property type="protein sequence ID" value="MET9846485.1"/>
    <property type="molecule type" value="Genomic_DNA"/>
</dbReference>
<proteinExistence type="predicted"/>
<protein>
    <recommendedName>
        <fullName evidence="4">Secreted protein</fullName>
    </recommendedName>
</protein>
<feature type="region of interest" description="Disordered" evidence="1">
    <location>
        <begin position="20"/>
        <end position="85"/>
    </location>
</feature>
<name>A0ABV2V0F8_9ACTN</name>
<dbReference type="RefSeq" id="WP_355397788.1">
    <property type="nucleotide sequence ID" value="NZ_JBEXPZ010000022.1"/>
</dbReference>
<comment type="caution">
    <text evidence="2">The sequence shown here is derived from an EMBL/GenBank/DDBJ whole genome shotgun (WGS) entry which is preliminary data.</text>
</comment>